<evidence type="ECO:0000313" key="8">
    <source>
        <dbReference type="Proteomes" id="UP001500280"/>
    </source>
</evidence>
<dbReference type="RefSeq" id="WP_344162536.1">
    <property type="nucleotide sequence ID" value="NZ_BAAANF010000023.1"/>
</dbReference>
<comment type="subcellular location">
    <subcellularLocation>
        <location evidence="1">Membrane</location>
        <topology evidence="1">Multi-pass membrane protein</topology>
    </subcellularLocation>
</comment>
<dbReference type="Proteomes" id="UP001500280">
    <property type="component" value="Unassembled WGS sequence"/>
</dbReference>
<reference evidence="8" key="1">
    <citation type="journal article" date="2019" name="Int. J. Syst. Evol. Microbiol.">
        <title>The Global Catalogue of Microorganisms (GCM) 10K type strain sequencing project: providing services to taxonomists for standard genome sequencing and annotation.</title>
        <authorList>
            <consortium name="The Broad Institute Genomics Platform"/>
            <consortium name="The Broad Institute Genome Sequencing Center for Infectious Disease"/>
            <person name="Wu L."/>
            <person name="Ma J."/>
        </authorList>
    </citation>
    <scope>NUCLEOTIDE SEQUENCE [LARGE SCALE GENOMIC DNA]</scope>
    <source>
        <strain evidence="8">JCM 14307</strain>
    </source>
</reference>
<feature type="transmembrane region" description="Helical" evidence="5">
    <location>
        <begin position="174"/>
        <end position="192"/>
    </location>
</feature>
<evidence type="ECO:0000256" key="3">
    <source>
        <dbReference type="ARBA" id="ARBA00022989"/>
    </source>
</evidence>
<keyword evidence="8" id="KW-1185">Reference proteome</keyword>
<comment type="caution">
    <text evidence="7">The sequence shown here is derived from an EMBL/GenBank/DDBJ whole genome shotgun (WGS) entry which is preliminary data.</text>
</comment>
<dbReference type="PANTHER" id="PTHR43027:SF2">
    <property type="entry name" value="TRANSPORT PERMEASE PROTEIN"/>
    <property type="match status" value="1"/>
</dbReference>
<evidence type="ECO:0000256" key="5">
    <source>
        <dbReference type="SAM" id="Phobius"/>
    </source>
</evidence>
<dbReference type="InterPro" id="IPR052902">
    <property type="entry name" value="ABC-2_transporter"/>
</dbReference>
<evidence type="ECO:0000256" key="4">
    <source>
        <dbReference type="ARBA" id="ARBA00023136"/>
    </source>
</evidence>
<feature type="domain" description="ABC-2 type transporter transmembrane" evidence="6">
    <location>
        <begin position="23"/>
        <end position="214"/>
    </location>
</feature>
<feature type="transmembrane region" description="Helical" evidence="5">
    <location>
        <begin position="136"/>
        <end position="162"/>
    </location>
</feature>
<accession>A0ABP4UZE1</accession>
<gene>
    <name evidence="7" type="ORF">GCM10009745_71900</name>
</gene>
<dbReference type="EMBL" id="BAAANF010000023">
    <property type="protein sequence ID" value="GAA1713251.1"/>
    <property type="molecule type" value="Genomic_DNA"/>
</dbReference>
<sequence length="262" mass="28122">MNLLSVVRRAFWLGARDYTAIFTWKTWLTNWLVRVVAQVSFFALVGKLLDSPEQTKFLLIGNSVLLAAMAGLWAVNMVSLERSAGTLPLLASGPTHPAVVLTARGSYLILDGTLSASAATLITTVLFGVPLPWPTLVVMVLLIAVVATSAYCFGILLGSLLLGFRAIETIVTNVSLVSLMTLCGVNVPLSFYPEPVRWVSSVLPLTHGLTAVRHAVDGDLAGALLPAAQELLVGFSWLAICFLTITITIRRGRRLGTLDYAS</sequence>
<feature type="transmembrane region" description="Helical" evidence="5">
    <location>
        <begin position="231"/>
        <end position="249"/>
    </location>
</feature>
<protein>
    <recommendedName>
        <fullName evidence="6">ABC-2 type transporter transmembrane domain-containing protein</fullName>
    </recommendedName>
</protein>
<keyword evidence="3 5" id="KW-1133">Transmembrane helix</keyword>
<evidence type="ECO:0000256" key="1">
    <source>
        <dbReference type="ARBA" id="ARBA00004141"/>
    </source>
</evidence>
<dbReference type="InterPro" id="IPR013525">
    <property type="entry name" value="ABC2_TM"/>
</dbReference>
<evidence type="ECO:0000259" key="6">
    <source>
        <dbReference type="Pfam" id="PF01061"/>
    </source>
</evidence>
<feature type="transmembrane region" description="Helical" evidence="5">
    <location>
        <begin position="57"/>
        <end position="75"/>
    </location>
</feature>
<evidence type="ECO:0000256" key="2">
    <source>
        <dbReference type="ARBA" id="ARBA00022692"/>
    </source>
</evidence>
<dbReference type="PANTHER" id="PTHR43027">
    <property type="entry name" value="DOXORUBICIN RESISTANCE ABC TRANSPORTER PERMEASE PROTEIN DRRC-RELATED"/>
    <property type="match status" value="1"/>
</dbReference>
<keyword evidence="2 5" id="KW-0812">Transmembrane</keyword>
<feature type="transmembrane region" description="Helical" evidence="5">
    <location>
        <begin position="31"/>
        <end position="50"/>
    </location>
</feature>
<evidence type="ECO:0000313" key="7">
    <source>
        <dbReference type="EMBL" id="GAA1713251.1"/>
    </source>
</evidence>
<dbReference type="Pfam" id="PF01061">
    <property type="entry name" value="ABC2_membrane"/>
    <property type="match status" value="1"/>
</dbReference>
<keyword evidence="4 5" id="KW-0472">Membrane</keyword>
<name>A0ABP4UZE1_9ACTN</name>
<organism evidence="7 8">
    <name type="scientific">Kribbella yunnanensis</name>
    <dbReference type="NCBI Taxonomy" id="190194"/>
    <lineage>
        <taxon>Bacteria</taxon>
        <taxon>Bacillati</taxon>
        <taxon>Actinomycetota</taxon>
        <taxon>Actinomycetes</taxon>
        <taxon>Propionibacteriales</taxon>
        <taxon>Kribbellaceae</taxon>
        <taxon>Kribbella</taxon>
    </lineage>
</organism>
<proteinExistence type="predicted"/>